<feature type="region of interest" description="Disordered" evidence="1">
    <location>
        <begin position="228"/>
        <end position="248"/>
    </location>
</feature>
<organism evidence="3 4">
    <name type="scientific">Emiliania huxleyi (strain CCMP1516)</name>
    <dbReference type="NCBI Taxonomy" id="280463"/>
    <lineage>
        <taxon>Eukaryota</taxon>
        <taxon>Haptista</taxon>
        <taxon>Haptophyta</taxon>
        <taxon>Prymnesiophyceae</taxon>
        <taxon>Isochrysidales</taxon>
        <taxon>Noelaerhabdaceae</taxon>
        <taxon>Emiliania</taxon>
    </lineage>
</organism>
<dbReference type="Proteomes" id="UP000013827">
    <property type="component" value="Unassembled WGS sequence"/>
</dbReference>
<evidence type="ECO:0000313" key="4">
    <source>
        <dbReference type="Proteomes" id="UP000013827"/>
    </source>
</evidence>
<sequence>MSLAWARGIELICVLLSALLAAGLLPGASPATCAAPFLFGVAVRVGYPPAGKGVGQPAPSLAEGLEVVSGSELGAADRGGEGDGDGSAGSRREGRSPVEPWHLLPKASLAAGKVHVLVFCGASLGPRIVTALRRVQAAYVSSRALPVSFLLISRASADEVGAGAPIARDATGATSDSYLSAFCGRLLRPVPHAFVVGADGAIAWHGHSSRRQFTLALSAALRRAAGLGAEGDGGEAAADGSAEKKKAE</sequence>
<name>A0A0D3IQN4_EMIH1</name>
<dbReference type="EnsemblProtists" id="EOD13569">
    <property type="protein sequence ID" value="EOD13569"/>
    <property type="gene ID" value="EMIHUDRAFT_437123"/>
</dbReference>
<evidence type="ECO:0000256" key="1">
    <source>
        <dbReference type="SAM" id="MobiDB-lite"/>
    </source>
</evidence>
<reference evidence="4" key="1">
    <citation type="journal article" date="2013" name="Nature">
        <title>Pan genome of the phytoplankton Emiliania underpins its global distribution.</title>
        <authorList>
            <person name="Read B.A."/>
            <person name="Kegel J."/>
            <person name="Klute M.J."/>
            <person name="Kuo A."/>
            <person name="Lefebvre S.C."/>
            <person name="Maumus F."/>
            <person name="Mayer C."/>
            <person name="Miller J."/>
            <person name="Monier A."/>
            <person name="Salamov A."/>
            <person name="Young J."/>
            <person name="Aguilar M."/>
            <person name="Claverie J.M."/>
            <person name="Frickenhaus S."/>
            <person name="Gonzalez K."/>
            <person name="Herman E.K."/>
            <person name="Lin Y.C."/>
            <person name="Napier J."/>
            <person name="Ogata H."/>
            <person name="Sarno A.F."/>
            <person name="Shmutz J."/>
            <person name="Schroeder D."/>
            <person name="de Vargas C."/>
            <person name="Verret F."/>
            <person name="von Dassow P."/>
            <person name="Valentin K."/>
            <person name="Van de Peer Y."/>
            <person name="Wheeler G."/>
            <person name="Dacks J.B."/>
            <person name="Delwiche C.F."/>
            <person name="Dyhrman S.T."/>
            <person name="Glockner G."/>
            <person name="John U."/>
            <person name="Richards T."/>
            <person name="Worden A.Z."/>
            <person name="Zhang X."/>
            <person name="Grigoriev I.V."/>
            <person name="Allen A.E."/>
            <person name="Bidle K."/>
            <person name="Borodovsky M."/>
            <person name="Bowler C."/>
            <person name="Brownlee C."/>
            <person name="Cock J.M."/>
            <person name="Elias M."/>
            <person name="Gladyshev V.N."/>
            <person name="Groth M."/>
            <person name="Guda C."/>
            <person name="Hadaegh A."/>
            <person name="Iglesias-Rodriguez M.D."/>
            <person name="Jenkins J."/>
            <person name="Jones B.M."/>
            <person name="Lawson T."/>
            <person name="Leese F."/>
            <person name="Lindquist E."/>
            <person name="Lobanov A."/>
            <person name="Lomsadze A."/>
            <person name="Malik S.B."/>
            <person name="Marsh M.E."/>
            <person name="Mackinder L."/>
            <person name="Mock T."/>
            <person name="Mueller-Roeber B."/>
            <person name="Pagarete A."/>
            <person name="Parker M."/>
            <person name="Probert I."/>
            <person name="Quesneville H."/>
            <person name="Raines C."/>
            <person name="Rensing S.A."/>
            <person name="Riano-Pachon D.M."/>
            <person name="Richier S."/>
            <person name="Rokitta S."/>
            <person name="Shiraiwa Y."/>
            <person name="Soanes D.M."/>
            <person name="van der Giezen M."/>
            <person name="Wahlund T.M."/>
            <person name="Williams B."/>
            <person name="Wilson W."/>
            <person name="Wolfe G."/>
            <person name="Wurch L.L."/>
        </authorList>
    </citation>
    <scope>NUCLEOTIDE SEQUENCE</scope>
</reference>
<evidence type="ECO:0000256" key="2">
    <source>
        <dbReference type="SAM" id="SignalP"/>
    </source>
</evidence>
<evidence type="ECO:0000313" key="3">
    <source>
        <dbReference type="EnsemblProtists" id="EOD13569"/>
    </source>
</evidence>
<feature type="region of interest" description="Disordered" evidence="1">
    <location>
        <begin position="73"/>
        <end position="98"/>
    </location>
</feature>
<protein>
    <recommendedName>
        <fullName evidence="5">Alkyl hydroperoxide reductase subunit C/ Thiol specific antioxidant domain-containing protein</fullName>
    </recommendedName>
</protein>
<reference evidence="3" key="2">
    <citation type="submission" date="2024-10" db="UniProtKB">
        <authorList>
            <consortium name="EnsemblProtists"/>
        </authorList>
    </citation>
    <scope>IDENTIFICATION</scope>
</reference>
<feature type="chain" id="PRO_5002264107" description="Alkyl hydroperoxide reductase subunit C/ Thiol specific antioxidant domain-containing protein" evidence="2">
    <location>
        <begin position="31"/>
        <end position="248"/>
    </location>
</feature>
<keyword evidence="2" id="KW-0732">Signal</keyword>
<accession>A0A0D3IQN4</accession>
<dbReference type="PaxDb" id="2903-EOD13569"/>
<proteinExistence type="predicted"/>
<dbReference type="AlphaFoldDB" id="A0A0D3IQN4"/>
<keyword evidence="4" id="KW-1185">Reference proteome</keyword>
<feature type="signal peptide" evidence="2">
    <location>
        <begin position="1"/>
        <end position="30"/>
    </location>
</feature>
<evidence type="ECO:0008006" key="5">
    <source>
        <dbReference type="Google" id="ProtNLM"/>
    </source>
</evidence>